<proteinExistence type="predicted"/>
<name>A0ACA9S5P7_9GLOM</name>
<protein>
    <submittedName>
        <fullName evidence="1">17343_t:CDS:1</fullName>
    </submittedName>
</protein>
<gene>
    <name evidence="1" type="ORF">RPERSI_LOCUS27025</name>
</gene>
<reference evidence="1" key="1">
    <citation type="submission" date="2021-06" db="EMBL/GenBank/DDBJ databases">
        <authorList>
            <person name="Kallberg Y."/>
            <person name="Tangrot J."/>
            <person name="Rosling A."/>
        </authorList>
    </citation>
    <scope>NUCLEOTIDE SEQUENCE</scope>
    <source>
        <strain evidence="1">MA461A</strain>
    </source>
</reference>
<accession>A0ACA9S5P7</accession>
<sequence>QLNNHSMFFKSYVHCEVTRAYGDIAIEIMMVPFISAFTPNSLVKSEQMSLNLSCERLQ</sequence>
<organism evidence="1 2">
    <name type="scientific">Racocetra persica</name>
    <dbReference type="NCBI Taxonomy" id="160502"/>
    <lineage>
        <taxon>Eukaryota</taxon>
        <taxon>Fungi</taxon>
        <taxon>Fungi incertae sedis</taxon>
        <taxon>Mucoromycota</taxon>
        <taxon>Glomeromycotina</taxon>
        <taxon>Glomeromycetes</taxon>
        <taxon>Diversisporales</taxon>
        <taxon>Gigasporaceae</taxon>
        <taxon>Racocetra</taxon>
    </lineage>
</organism>
<keyword evidence="2" id="KW-1185">Reference proteome</keyword>
<dbReference type="EMBL" id="CAJVQC010094160">
    <property type="protein sequence ID" value="CAG8827638.1"/>
    <property type="molecule type" value="Genomic_DNA"/>
</dbReference>
<evidence type="ECO:0000313" key="2">
    <source>
        <dbReference type="Proteomes" id="UP000789920"/>
    </source>
</evidence>
<feature type="non-terminal residue" evidence="1">
    <location>
        <position position="1"/>
    </location>
</feature>
<comment type="caution">
    <text evidence="1">The sequence shown here is derived from an EMBL/GenBank/DDBJ whole genome shotgun (WGS) entry which is preliminary data.</text>
</comment>
<evidence type="ECO:0000313" key="1">
    <source>
        <dbReference type="EMBL" id="CAG8827638.1"/>
    </source>
</evidence>
<dbReference type="Proteomes" id="UP000789920">
    <property type="component" value="Unassembled WGS sequence"/>
</dbReference>